<proteinExistence type="predicted"/>
<dbReference type="EMBL" id="BAABDK010000014">
    <property type="protein sequence ID" value="GAA4033260.1"/>
    <property type="molecule type" value="Genomic_DNA"/>
</dbReference>
<evidence type="ECO:0000313" key="1">
    <source>
        <dbReference type="EMBL" id="GAA4033260.1"/>
    </source>
</evidence>
<accession>A0ABP7TZ45</accession>
<dbReference type="RefSeq" id="WP_345052875.1">
    <property type="nucleotide sequence ID" value="NZ_BAABDK010000014.1"/>
</dbReference>
<organism evidence="1 2">
    <name type="scientific">Hymenobacter glaciei</name>
    <dbReference type="NCBI Taxonomy" id="877209"/>
    <lineage>
        <taxon>Bacteria</taxon>
        <taxon>Pseudomonadati</taxon>
        <taxon>Bacteroidota</taxon>
        <taxon>Cytophagia</taxon>
        <taxon>Cytophagales</taxon>
        <taxon>Hymenobacteraceae</taxon>
        <taxon>Hymenobacter</taxon>
    </lineage>
</organism>
<gene>
    <name evidence="1" type="ORF">GCM10022409_16940</name>
</gene>
<protein>
    <submittedName>
        <fullName evidence="1">Uncharacterized protein</fullName>
    </submittedName>
</protein>
<sequence length="193" mass="21973">MSNLRILRYQHGHLYDPFTQQRVELADGAVYTLLTDQTEGFVPAPPVGKPFDPSRDVLTKPAQEIALSGKAHWHLLGRHTKLYFDVHAPGSTDIRFEVELYEDLFLVAPNPNDKPLDASFHDCRCIARPLSTGFPDPVYGSSLNDVRKSTYVHYFHNLGNPAGNVFKKMTLPSGNSLYKMRDELDYKFRHNQL</sequence>
<name>A0ABP7TZ45_9BACT</name>
<comment type="caution">
    <text evidence="1">The sequence shown here is derived from an EMBL/GenBank/DDBJ whole genome shotgun (WGS) entry which is preliminary data.</text>
</comment>
<keyword evidence="2" id="KW-1185">Reference proteome</keyword>
<reference evidence="2" key="1">
    <citation type="journal article" date="2019" name="Int. J. Syst. Evol. Microbiol.">
        <title>The Global Catalogue of Microorganisms (GCM) 10K type strain sequencing project: providing services to taxonomists for standard genome sequencing and annotation.</title>
        <authorList>
            <consortium name="The Broad Institute Genomics Platform"/>
            <consortium name="The Broad Institute Genome Sequencing Center for Infectious Disease"/>
            <person name="Wu L."/>
            <person name="Ma J."/>
        </authorList>
    </citation>
    <scope>NUCLEOTIDE SEQUENCE [LARGE SCALE GENOMIC DNA]</scope>
    <source>
        <strain evidence="2">JCM 17225</strain>
    </source>
</reference>
<dbReference type="Proteomes" id="UP001501469">
    <property type="component" value="Unassembled WGS sequence"/>
</dbReference>
<evidence type="ECO:0000313" key="2">
    <source>
        <dbReference type="Proteomes" id="UP001501469"/>
    </source>
</evidence>